<feature type="chain" id="PRO_5041457415" evidence="2">
    <location>
        <begin position="23"/>
        <end position="164"/>
    </location>
</feature>
<name>A0AA39Y285_9PEZI</name>
<evidence type="ECO:0000313" key="4">
    <source>
        <dbReference type="Proteomes" id="UP001174936"/>
    </source>
</evidence>
<keyword evidence="2" id="KW-0732">Signal</keyword>
<evidence type="ECO:0000256" key="1">
    <source>
        <dbReference type="SAM" id="MobiDB-lite"/>
    </source>
</evidence>
<proteinExistence type="predicted"/>
<dbReference type="EMBL" id="JAULSV010000005">
    <property type="protein sequence ID" value="KAK0644672.1"/>
    <property type="molecule type" value="Genomic_DNA"/>
</dbReference>
<dbReference type="AlphaFoldDB" id="A0AA39Y285"/>
<organism evidence="3 4">
    <name type="scientific">Cercophora newfieldiana</name>
    <dbReference type="NCBI Taxonomy" id="92897"/>
    <lineage>
        <taxon>Eukaryota</taxon>
        <taxon>Fungi</taxon>
        <taxon>Dikarya</taxon>
        <taxon>Ascomycota</taxon>
        <taxon>Pezizomycotina</taxon>
        <taxon>Sordariomycetes</taxon>
        <taxon>Sordariomycetidae</taxon>
        <taxon>Sordariales</taxon>
        <taxon>Lasiosphaeriaceae</taxon>
        <taxon>Cercophora</taxon>
    </lineage>
</organism>
<evidence type="ECO:0000256" key="2">
    <source>
        <dbReference type="SAM" id="SignalP"/>
    </source>
</evidence>
<dbReference type="Proteomes" id="UP001174936">
    <property type="component" value="Unassembled WGS sequence"/>
</dbReference>
<gene>
    <name evidence="3" type="ORF">B0T16DRAFT_392976</name>
</gene>
<comment type="caution">
    <text evidence="3">The sequence shown here is derived from an EMBL/GenBank/DDBJ whole genome shotgun (WGS) entry which is preliminary data.</text>
</comment>
<accession>A0AA39Y285</accession>
<feature type="signal peptide" evidence="2">
    <location>
        <begin position="1"/>
        <end position="22"/>
    </location>
</feature>
<reference evidence="3" key="1">
    <citation type="submission" date="2023-06" db="EMBL/GenBank/DDBJ databases">
        <title>Genome-scale phylogeny and comparative genomics of the fungal order Sordariales.</title>
        <authorList>
            <consortium name="Lawrence Berkeley National Laboratory"/>
            <person name="Hensen N."/>
            <person name="Bonometti L."/>
            <person name="Westerberg I."/>
            <person name="Brannstrom I.O."/>
            <person name="Guillou S."/>
            <person name="Cros-Aarteil S."/>
            <person name="Calhoun S."/>
            <person name="Haridas S."/>
            <person name="Kuo A."/>
            <person name="Mondo S."/>
            <person name="Pangilinan J."/>
            <person name="Riley R."/>
            <person name="Labutti K."/>
            <person name="Andreopoulos B."/>
            <person name="Lipzen A."/>
            <person name="Chen C."/>
            <person name="Yanf M."/>
            <person name="Daum C."/>
            <person name="Ng V."/>
            <person name="Clum A."/>
            <person name="Steindorff A."/>
            <person name="Ohm R."/>
            <person name="Martin F."/>
            <person name="Silar P."/>
            <person name="Natvig D."/>
            <person name="Lalanne C."/>
            <person name="Gautier V."/>
            <person name="Ament-Velasquez S.L."/>
            <person name="Kruys A."/>
            <person name="Hutchinson M.I."/>
            <person name="Powell A.J."/>
            <person name="Barry K."/>
            <person name="Miller A.N."/>
            <person name="Grigoriev I.V."/>
            <person name="Debuchy R."/>
            <person name="Gladieux P."/>
            <person name="Thoren M.H."/>
            <person name="Johannesson H."/>
        </authorList>
    </citation>
    <scope>NUCLEOTIDE SEQUENCE</scope>
    <source>
        <strain evidence="3">SMH2532-1</strain>
    </source>
</reference>
<feature type="region of interest" description="Disordered" evidence="1">
    <location>
        <begin position="137"/>
        <end position="164"/>
    </location>
</feature>
<sequence>MHLFNSAPLSLVSMLLVQGAWATDYMVAYSQCRQSGTCQMRGVRHKDQSSHIINNLLSGCHSNTGVPNICIDWPRRRGHFYFNGGGKRCITHQGESGAPCEQNHICRMHNWVESLCAWSIAEEGGAQIAVESNTTLVTNPNDPRLSGSGLEQPLGASPTATATA</sequence>
<keyword evidence="4" id="KW-1185">Reference proteome</keyword>
<evidence type="ECO:0000313" key="3">
    <source>
        <dbReference type="EMBL" id="KAK0644672.1"/>
    </source>
</evidence>
<protein>
    <submittedName>
        <fullName evidence="3">Uncharacterized protein</fullName>
    </submittedName>
</protein>